<dbReference type="Pfam" id="PF02508">
    <property type="entry name" value="Rnf-Nqr"/>
    <property type="match status" value="1"/>
</dbReference>
<feature type="transmembrane region" description="Helical" evidence="14">
    <location>
        <begin position="177"/>
        <end position="201"/>
    </location>
</feature>
<keyword evidence="7 14" id="KW-1133">Transmembrane helix</keyword>
<dbReference type="PIRSF" id="PIRSF006102">
    <property type="entry name" value="NQR_DE"/>
    <property type="match status" value="1"/>
</dbReference>
<evidence type="ECO:0000256" key="7">
    <source>
        <dbReference type="ARBA" id="ARBA00022989"/>
    </source>
</evidence>
<gene>
    <name evidence="14 15" type="primary">nqrE</name>
    <name evidence="15" type="ORF">L9S41_00995</name>
</gene>
<evidence type="ECO:0000256" key="1">
    <source>
        <dbReference type="ARBA" id="ARBA00004127"/>
    </source>
</evidence>
<keyword evidence="9 14" id="KW-0915">Sodium</keyword>
<evidence type="ECO:0000256" key="8">
    <source>
        <dbReference type="ARBA" id="ARBA00023027"/>
    </source>
</evidence>
<dbReference type="InterPro" id="IPR050133">
    <property type="entry name" value="NqrDE/RnfAE_oxidrdctase"/>
</dbReference>
<evidence type="ECO:0000256" key="11">
    <source>
        <dbReference type="ARBA" id="ARBA00023075"/>
    </source>
</evidence>
<keyword evidence="11 14" id="KW-0830">Ubiquinone</keyword>
<evidence type="ECO:0000256" key="13">
    <source>
        <dbReference type="ARBA" id="ARBA00023201"/>
    </source>
</evidence>
<keyword evidence="5 14" id="KW-0812">Transmembrane</keyword>
<proteinExistence type="inferred from homology"/>
<dbReference type="RefSeq" id="WP_260748344.1">
    <property type="nucleotide sequence ID" value="NZ_CP092109.1"/>
</dbReference>
<dbReference type="NCBIfam" id="TIGR01940">
    <property type="entry name" value="nqrE"/>
    <property type="match status" value="1"/>
</dbReference>
<keyword evidence="4" id="KW-0997">Cell inner membrane</keyword>
<evidence type="ECO:0000256" key="5">
    <source>
        <dbReference type="ARBA" id="ARBA00022692"/>
    </source>
</evidence>
<keyword evidence="8 14" id="KW-0520">NAD</keyword>
<comment type="similarity">
    <text evidence="14">Belongs to the NqrDE/RnfAE family.</text>
</comment>
<comment type="subunit">
    <text evidence="14">Composed of six subunits; NqrA, NqrB, NqrC, NqrD, NqrE and NqrF.</text>
</comment>
<keyword evidence="6 14" id="KW-1278">Translocase</keyword>
<accession>A0ABY5ZQ27</accession>
<name>A0ABY5ZQ27_9BACT</name>
<feature type="transmembrane region" description="Helical" evidence="14">
    <location>
        <begin position="145"/>
        <end position="165"/>
    </location>
</feature>
<evidence type="ECO:0000256" key="4">
    <source>
        <dbReference type="ARBA" id="ARBA00022519"/>
    </source>
</evidence>
<sequence length="203" mass="22348">MLEHYLSIFIRSVFVENMALAFFLGMCTFLAVSKKVDTALGLGLAVIVVQTITVPVNNLIYRYLLREDALTWMGFADTDLRFLGLICYIGVIAAIVQILEMVLDKYVPRLYAALGVFLPLITVNCMILGGSLFMVERRYDFGESLVFGFGSGFGWALAIVALAGIRTKLKYAQVPEGLRGLGMTFIVVGLMSLAFMAFSGIQL</sequence>
<comment type="subcellular location">
    <subcellularLocation>
        <location evidence="14">Cell membrane</location>
        <topology evidence="14">Multi-pass membrane protein</topology>
    </subcellularLocation>
    <subcellularLocation>
        <location evidence="1">Endomembrane system</location>
        <topology evidence="1">Multi-pass membrane protein</topology>
    </subcellularLocation>
</comment>
<evidence type="ECO:0000256" key="6">
    <source>
        <dbReference type="ARBA" id="ARBA00022967"/>
    </source>
</evidence>
<keyword evidence="16" id="KW-1185">Reference proteome</keyword>
<feature type="transmembrane region" description="Helical" evidence="14">
    <location>
        <begin position="6"/>
        <end position="32"/>
    </location>
</feature>
<keyword evidence="3 14" id="KW-1003">Cell membrane</keyword>
<evidence type="ECO:0000256" key="2">
    <source>
        <dbReference type="ARBA" id="ARBA00022448"/>
    </source>
</evidence>
<dbReference type="EC" id="7.2.1.1" evidence="14"/>
<comment type="catalytic activity">
    <reaction evidence="14">
        <text>a ubiquinone + n Na(+)(in) + NADH + H(+) = a ubiquinol + n Na(+)(out) + NAD(+)</text>
        <dbReference type="Rhea" id="RHEA:47748"/>
        <dbReference type="Rhea" id="RHEA-COMP:9565"/>
        <dbReference type="Rhea" id="RHEA-COMP:9566"/>
        <dbReference type="ChEBI" id="CHEBI:15378"/>
        <dbReference type="ChEBI" id="CHEBI:16389"/>
        <dbReference type="ChEBI" id="CHEBI:17976"/>
        <dbReference type="ChEBI" id="CHEBI:29101"/>
        <dbReference type="ChEBI" id="CHEBI:57540"/>
        <dbReference type="ChEBI" id="CHEBI:57945"/>
        <dbReference type="EC" id="7.2.1.1"/>
    </reaction>
</comment>
<dbReference type="InterPro" id="IPR003667">
    <property type="entry name" value="NqrDE/RnfAE"/>
</dbReference>
<organism evidence="15 16">
    <name type="scientific">Geoalkalibacter halelectricus</name>
    <dbReference type="NCBI Taxonomy" id="2847045"/>
    <lineage>
        <taxon>Bacteria</taxon>
        <taxon>Pseudomonadati</taxon>
        <taxon>Thermodesulfobacteriota</taxon>
        <taxon>Desulfuromonadia</taxon>
        <taxon>Desulfuromonadales</taxon>
        <taxon>Geoalkalibacteraceae</taxon>
        <taxon>Geoalkalibacter</taxon>
    </lineage>
</organism>
<evidence type="ECO:0000313" key="16">
    <source>
        <dbReference type="Proteomes" id="UP001060414"/>
    </source>
</evidence>
<keyword evidence="12 14" id="KW-0472">Membrane</keyword>
<dbReference type="InterPro" id="IPR010967">
    <property type="entry name" value="NqrE"/>
</dbReference>
<feature type="transmembrane region" description="Helical" evidence="14">
    <location>
        <begin position="39"/>
        <end position="60"/>
    </location>
</feature>
<reference evidence="15" key="1">
    <citation type="journal article" date="2022" name="Environ. Microbiol.">
        <title>Geoalkalibacter halelectricus SAP #1 sp. nov. possessing extracellular electron transfer and mineral#reducing capabilities from a haloalkaline environment.</title>
        <authorList>
            <person name="Yadav S."/>
            <person name="Singh R."/>
            <person name="Sundharam S.S."/>
            <person name="Chaudhary S."/>
            <person name="Krishnamurthi S."/>
            <person name="Patil S.A."/>
        </authorList>
    </citation>
    <scope>NUCLEOTIDE SEQUENCE</scope>
    <source>
        <strain evidence="15">SAP-1</strain>
    </source>
</reference>
<keyword evidence="10 14" id="KW-0406">Ion transport</keyword>
<dbReference type="EMBL" id="CP092109">
    <property type="protein sequence ID" value="UWZ79990.1"/>
    <property type="molecule type" value="Genomic_DNA"/>
</dbReference>
<evidence type="ECO:0000256" key="12">
    <source>
        <dbReference type="ARBA" id="ARBA00023136"/>
    </source>
</evidence>
<dbReference type="PANTHER" id="PTHR30335:SF1">
    <property type="entry name" value="NA(+)-TRANSLOCATING NADH-QUINONE REDUCTASE SUBUNIT E"/>
    <property type="match status" value="1"/>
</dbReference>
<keyword evidence="13 14" id="KW-0739">Sodium transport</keyword>
<evidence type="ECO:0000256" key="3">
    <source>
        <dbReference type="ARBA" id="ARBA00022475"/>
    </source>
</evidence>
<evidence type="ECO:0000256" key="10">
    <source>
        <dbReference type="ARBA" id="ARBA00023065"/>
    </source>
</evidence>
<evidence type="ECO:0000313" key="15">
    <source>
        <dbReference type="EMBL" id="UWZ79990.1"/>
    </source>
</evidence>
<feature type="transmembrane region" description="Helical" evidence="14">
    <location>
        <begin position="80"/>
        <end position="99"/>
    </location>
</feature>
<dbReference type="Proteomes" id="UP001060414">
    <property type="component" value="Chromosome"/>
</dbReference>
<dbReference type="HAMAP" id="MF_00429">
    <property type="entry name" value="NqrE"/>
    <property type="match status" value="1"/>
</dbReference>
<feature type="transmembrane region" description="Helical" evidence="14">
    <location>
        <begin position="111"/>
        <end position="133"/>
    </location>
</feature>
<evidence type="ECO:0000256" key="14">
    <source>
        <dbReference type="HAMAP-Rule" id="MF_00429"/>
    </source>
</evidence>
<evidence type="ECO:0000256" key="9">
    <source>
        <dbReference type="ARBA" id="ARBA00023053"/>
    </source>
</evidence>
<dbReference type="PANTHER" id="PTHR30335">
    <property type="entry name" value="INTEGRAL MEMBRANE PROTEIN OF SOXR-REDUCING COMPLEX"/>
    <property type="match status" value="1"/>
</dbReference>
<comment type="function">
    <text evidence="14">NQR complex catalyzes the reduction of ubiquinone-1 to ubiquinol by two successive reactions, coupled with the transport of Na(+) ions from the cytoplasm to the periplasm. NqrA to NqrE are probably involved in the second step, the conversion of ubisemiquinone to ubiquinol.</text>
</comment>
<protein>
    <recommendedName>
        <fullName evidence="14">Na(+)-translocating NADH-quinone reductase subunit E</fullName>
        <shortName evidence="14">Na(+)-NQR subunit E</shortName>
        <shortName evidence="14">Na(+)-translocating NQR subunit E</shortName>
        <ecNumber evidence="14">7.2.1.1</ecNumber>
    </recommendedName>
    <alternativeName>
        <fullName evidence="14">NQR complex subunit E</fullName>
    </alternativeName>
    <alternativeName>
        <fullName evidence="14">NQR-1 subunit E</fullName>
    </alternativeName>
</protein>
<keyword evidence="2 14" id="KW-0813">Transport</keyword>